<accession>A0ABR8C2U2</accession>
<dbReference type="SUPFAM" id="SSF52980">
    <property type="entry name" value="Restriction endonuclease-like"/>
    <property type="match status" value="1"/>
</dbReference>
<dbReference type="Gene3D" id="2.10.260.10">
    <property type="match status" value="1"/>
</dbReference>
<keyword evidence="3" id="KW-1185">Reference proteome</keyword>
<dbReference type="GO" id="GO:0004519">
    <property type="term" value="F:endonuclease activity"/>
    <property type="evidence" value="ECO:0007669"/>
    <property type="project" value="UniProtKB-KW"/>
</dbReference>
<dbReference type="InterPro" id="IPR027417">
    <property type="entry name" value="P-loop_NTPase"/>
</dbReference>
<feature type="domain" description="SpoVT-AbrB" evidence="1">
    <location>
        <begin position="200"/>
        <end position="245"/>
    </location>
</feature>
<protein>
    <submittedName>
        <fullName evidence="2">Uma2 family endonuclease</fullName>
    </submittedName>
</protein>
<comment type="caution">
    <text evidence="2">The sequence shown here is derived from an EMBL/GenBank/DDBJ whole genome shotgun (WGS) entry which is preliminary data.</text>
</comment>
<evidence type="ECO:0000313" key="3">
    <source>
        <dbReference type="Proteomes" id="UP000606721"/>
    </source>
</evidence>
<keyword evidence="2" id="KW-0540">Nuclease</keyword>
<reference evidence="2 3" key="1">
    <citation type="journal article" date="2020" name="ISME J.">
        <title>Comparative genomics reveals insights into cyanobacterial evolution and habitat adaptation.</title>
        <authorList>
            <person name="Chen M.Y."/>
            <person name="Teng W.K."/>
            <person name="Zhao L."/>
            <person name="Hu C.X."/>
            <person name="Zhou Y.K."/>
            <person name="Han B.P."/>
            <person name="Song L.R."/>
            <person name="Shu W.S."/>
        </authorList>
    </citation>
    <scope>NUCLEOTIDE SEQUENCE [LARGE SCALE GENOMIC DNA]</scope>
    <source>
        <strain evidence="2 3">FACHB-1040</strain>
    </source>
</reference>
<dbReference type="Proteomes" id="UP000606721">
    <property type="component" value="Unassembled WGS sequence"/>
</dbReference>
<evidence type="ECO:0000259" key="1">
    <source>
        <dbReference type="SMART" id="SM00966"/>
    </source>
</evidence>
<dbReference type="Pfam" id="PF04014">
    <property type="entry name" value="MazE_antitoxin"/>
    <property type="match status" value="1"/>
</dbReference>
<dbReference type="CDD" id="cd06260">
    <property type="entry name" value="DUF820-like"/>
    <property type="match status" value="1"/>
</dbReference>
<keyword evidence="2" id="KW-0378">Hydrolase</keyword>
<dbReference type="InterPro" id="IPR008538">
    <property type="entry name" value="Uma2"/>
</dbReference>
<sequence length="281" mass="31462">MVKIPFITSTIPPLTNGDKLTRYEFERRYNTTSKPKKAELIEGIVYIMPAALRFRSHGQPHGRILTWIGNYEVLTPGVALGVEPTVRLDLDNEPQPDAILIIIPEAGGQTRISEDDYIEGAPELVVEIAASSAAIDLHGKKQAYRRNGVKEYIILDAIPRCYPLIHPDLMFTRVFGDSIESVVNEERRLFYVALTRAVETLLSTQGQITIPQVLRDQYHWQDGQELIIINLGDGILLKPKKTFPETTLDDAAGCLNYQGKAKTIEEMEQAVAQGIEELGHQ</sequence>
<proteinExistence type="predicted"/>
<dbReference type="InterPro" id="IPR007159">
    <property type="entry name" value="SpoVT-AbrB_dom"/>
</dbReference>
<dbReference type="InterPro" id="IPR012296">
    <property type="entry name" value="Nuclease_put_TT1808"/>
</dbReference>
<dbReference type="SMART" id="SM00966">
    <property type="entry name" value="SpoVT_AbrB"/>
    <property type="match status" value="1"/>
</dbReference>
<dbReference type="Gene3D" id="3.90.1570.10">
    <property type="entry name" value="tt1808, chain A"/>
    <property type="match status" value="1"/>
</dbReference>
<dbReference type="PANTHER" id="PTHR35400">
    <property type="entry name" value="SLR1083 PROTEIN"/>
    <property type="match status" value="1"/>
</dbReference>
<dbReference type="SUPFAM" id="SSF52540">
    <property type="entry name" value="P-loop containing nucleoside triphosphate hydrolases"/>
    <property type="match status" value="1"/>
</dbReference>
<name>A0ABR8C2U2_APHFL</name>
<dbReference type="Gene3D" id="3.40.50.300">
    <property type="entry name" value="P-loop containing nucleotide triphosphate hydrolases"/>
    <property type="match status" value="1"/>
</dbReference>
<evidence type="ECO:0000313" key="2">
    <source>
        <dbReference type="EMBL" id="MBD2281236.1"/>
    </source>
</evidence>
<dbReference type="SUPFAM" id="SSF89447">
    <property type="entry name" value="AbrB/MazE/MraZ-like"/>
    <property type="match status" value="1"/>
</dbReference>
<keyword evidence="2" id="KW-0255">Endonuclease</keyword>
<dbReference type="Pfam" id="PF05685">
    <property type="entry name" value="Uma2"/>
    <property type="match status" value="1"/>
</dbReference>
<dbReference type="PANTHER" id="PTHR35400:SF3">
    <property type="entry name" value="SLL1072 PROTEIN"/>
    <property type="match status" value="1"/>
</dbReference>
<dbReference type="NCBIfam" id="TIGR01439">
    <property type="entry name" value="lp_hng_hel_AbrB"/>
    <property type="match status" value="1"/>
</dbReference>
<dbReference type="InterPro" id="IPR037914">
    <property type="entry name" value="SpoVT-AbrB_sf"/>
</dbReference>
<dbReference type="EMBL" id="JACJQT010000100">
    <property type="protein sequence ID" value="MBD2281236.1"/>
    <property type="molecule type" value="Genomic_DNA"/>
</dbReference>
<organism evidence="2 3">
    <name type="scientific">Aphanizomenon flos-aquae FACHB-1040</name>
    <dbReference type="NCBI Taxonomy" id="2692887"/>
    <lineage>
        <taxon>Bacteria</taxon>
        <taxon>Bacillati</taxon>
        <taxon>Cyanobacteriota</taxon>
        <taxon>Cyanophyceae</taxon>
        <taxon>Nostocales</taxon>
        <taxon>Aphanizomenonaceae</taxon>
        <taxon>Aphanizomenon</taxon>
    </lineage>
</organism>
<gene>
    <name evidence="2" type="ORF">H6F99_24070</name>
</gene>
<dbReference type="RefSeq" id="WP_190384448.1">
    <property type="nucleotide sequence ID" value="NZ_JACJQT010000100.1"/>
</dbReference>
<dbReference type="InterPro" id="IPR011335">
    <property type="entry name" value="Restrct_endonuc-II-like"/>
</dbReference>